<accession>A0A2U1JSX4</accession>
<comment type="caution">
    <text evidence="1">The sequence shown here is derived from an EMBL/GenBank/DDBJ whole genome shotgun (WGS) entry which is preliminary data.</text>
</comment>
<protein>
    <submittedName>
        <fullName evidence="1">Uncharacterized protein</fullName>
    </submittedName>
</protein>
<proteinExistence type="predicted"/>
<keyword evidence="2" id="KW-1185">Reference proteome</keyword>
<dbReference type="EMBL" id="QCZH01000015">
    <property type="protein sequence ID" value="PWA08212.1"/>
    <property type="molecule type" value="Genomic_DNA"/>
</dbReference>
<sequence length="39" mass="4844">MMPHIERSTFQWNWAHYPKDRNDEVTPWHEAFVNAKKMD</sequence>
<evidence type="ECO:0000313" key="1">
    <source>
        <dbReference type="EMBL" id="PWA08212.1"/>
    </source>
</evidence>
<name>A0A2U1JSX4_9FLAO</name>
<gene>
    <name evidence="1" type="ORF">DB891_12475</name>
</gene>
<reference evidence="1 2" key="1">
    <citation type="submission" date="2018-04" db="EMBL/GenBank/DDBJ databases">
        <title>Flavobacterium sp. nov., isolated from glacier ice.</title>
        <authorList>
            <person name="Liu Q."/>
            <person name="Xin Y.-H."/>
        </authorList>
    </citation>
    <scope>NUCLEOTIDE SEQUENCE [LARGE SCALE GENOMIC DNA]</scope>
    <source>
        <strain evidence="1 2">LB2P30</strain>
    </source>
</reference>
<dbReference type="OrthoDB" id="1374803at2"/>
<dbReference type="Pfam" id="PF13507">
    <property type="entry name" value="GATase_5"/>
    <property type="match status" value="1"/>
</dbReference>
<organism evidence="1 2">
    <name type="scientific">Flavobacterium laiguense</name>
    <dbReference type="NCBI Taxonomy" id="2169409"/>
    <lineage>
        <taxon>Bacteria</taxon>
        <taxon>Pseudomonadati</taxon>
        <taxon>Bacteroidota</taxon>
        <taxon>Flavobacteriia</taxon>
        <taxon>Flavobacteriales</taxon>
        <taxon>Flavobacteriaceae</taxon>
        <taxon>Flavobacterium</taxon>
    </lineage>
</organism>
<dbReference type="AlphaFoldDB" id="A0A2U1JSX4"/>
<dbReference type="Gene3D" id="3.40.50.880">
    <property type="match status" value="1"/>
</dbReference>
<dbReference type="Proteomes" id="UP000245618">
    <property type="component" value="Unassembled WGS sequence"/>
</dbReference>
<dbReference type="InterPro" id="IPR029062">
    <property type="entry name" value="Class_I_gatase-like"/>
</dbReference>
<evidence type="ECO:0000313" key="2">
    <source>
        <dbReference type="Proteomes" id="UP000245618"/>
    </source>
</evidence>